<dbReference type="STRING" id="945713.IALB_1004"/>
<dbReference type="RefSeq" id="WP_014559870.1">
    <property type="nucleotide sequence ID" value="NC_017464.1"/>
</dbReference>
<dbReference type="CDD" id="cd01301">
    <property type="entry name" value="rDP_like"/>
    <property type="match status" value="1"/>
</dbReference>
<evidence type="ECO:0000313" key="2">
    <source>
        <dbReference type="EMBL" id="AFH48715.1"/>
    </source>
</evidence>
<dbReference type="InterPro" id="IPR000180">
    <property type="entry name" value="Dipep_AS"/>
</dbReference>
<dbReference type="SUPFAM" id="SSF51556">
    <property type="entry name" value="Metallo-dependent hydrolases"/>
    <property type="match status" value="1"/>
</dbReference>
<name>I0AIA8_IGNAJ</name>
<dbReference type="AlphaFoldDB" id="I0AIA8"/>
<gene>
    <name evidence="2" type="ordered locus">IALB_1004</name>
</gene>
<organism evidence="2 3">
    <name type="scientific">Ignavibacterium album (strain DSM 19864 / JCM 16511 / NBRC 101810 / Mat9-16)</name>
    <dbReference type="NCBI Taxonomy" id="945713"/>
    <lineage>
        <taxon>Bacteria</taxon>
        <taxon>Pseudomonadati</taxon>
        <taxon>Ignavibacteriota</taxon>
        <taxon>Ignavibacteria</taxon>
        <taxon>Ignavibacteriales</taxon>
        <taxon>Ignavibacteriaceae</taxon>
        <taxon>Ignavibacterium</taxon>
    </lineage>
</organism>
<dbReference type="PANTHER" id="PTHR10443">
    <property type="entry name" value="MICROSOMAL DIPEPTIDASE"/>
    <property type="match status" value="1"/>
</dbReference>
<dbReference type="GO" id="GO:0070573">
    <property type="term" value="F:metallodipeptidase activity"/>
    <property type="evidence" value="ECO:0007669"/>
    <property type="project" value="InterPro"/>
</dbReference>
<evidence type="ECO:0000313" key="3">
    <source>
        <dbReference type="Proteomes" id="UP000007394"/>
    </source>
</evidence>
<reference evidence="2 3" key="1">
    <citation type="journal article" date="2012" name="Front. Microbiol.">
        <title>Complete genome of Ignavibacterium album, a metabolically versatile, flagellated, facultative anaerobe from the phylum Chlorobi.</title>
        <authorList>
            <person name="Liu Z."/>
            <person name="Frigaard N.-U."/>
            <person name="Vogl K."/>
            <person name="Iino T."/>
            <person name="Ohkuma M."/>
            <person name="Overmann J."/>
            <person name="Bryant D.A."/>
        </authorList>
    </citation>
    <scope>NUCLEOTIDE SEQUENCE [LARGE SCALE GENOMIC DNA]</scope>
    <source>
        <strain evidence="3">DSM 19864 / JCM 16511 / NBRC 101810 / Mat9-16</strain>
    </source>
</reference>
<dbReference type="eggNOG" id="COG2355">
    <property type="taxonomic scope" value="Bacteria"/>
</dbReference>
<dbReference type="PROSITE" id="PS00869">
    <property type="entry name" value="RENAL_DIPEPTIDASE_1"/>
    <property type="match status" value="1"/>
</dbReference>
<dbReference type="KEGG" id="ial:IALB_1004"/>
<keyword evidence="3" id="KW-1185">Reference proteome</keyword>
<dbReference type="PROSITE" id="PS51365">
    <property type="entry name" value="RENAL_DIPEPTIDASE_2"/>
    <property type="match status" value="1"/>
</dbReference>
<evidence type="ECO:0000259" key="1">
    <source>
        <dbReference type="Pfam" id="PF18962"/>
    </source>
</evidence>
<dbReference type="InterPro" id="IPR026444">
    <property type="entry name" value="Secre_tail"/>
</dbReference>
<sequence>MKKYFLYFLLIITFNQDLISQNISGIVKDKISLKPLSGVKVDITNLDTGVRDSVFTNASGQWQFNILTDVRNEIIPNKFYVSQNFPNPFNPSTRIQFSINKADNVEIFIHNILGELVDYKQQYLTSGIYSVDYSAKGAAGVYFYTIKTGNESVTKKMIQLDGNATGNGLQTIYSIGNLSVNTLNKSLANTYKIVYSKISHLADSVQLSLNGGESLMMLLTSFHSVSTLIDLHNDVLEVMVNDSSYHLKQRHNYNHTDIPRLKDGGVDLQFFSVWVSPTQYTNYYQQAQFMLNIFNSELSQNTTSISQARNWLQADSLIRQNKIAAVIGVEGGHHIENSIDKLINLYNAGMRYMTITWNNSTDWAVSAQDSRSTTVGLSDFGRQVIRTMDSLGIIIDVSHTGIKTIQDILQETQNPIVATHSGVRALRNHYRNLYDWQIQDIANSGGVIGVVFYPYFLNGSSNANIEDVIAHIDYIKNLVGIDYVAIGSDFDGIEVVPLGLEDTSKFPNLTEALFEHGYSRDDVEKILYKNFKRVFEQVCGNK</sequence>
<dbReference type="Proteomes" id="UP000007394">
    <property type="component" value="Chromosome"/>
</dbReference>
<dbReference type="EMBL" id="CP003418">
    <property type="protein sequence ID" value="AFH48715.1"/>
    <property type="molecule type" value="Genomic_DNA"/>
</dbReference>
<feature type="domain" description="Secretion system C-terminal sorting" evidence="1">
    <location>
        <begin position="85"/>
        <end position="158"/>
    </location>
</feature>
<dbReference type="HOGENOM" id="CLU_502297_0_0_10"/>
<proteinExistence type="predicted"/>
<protein>
    <submittedName>
        <fullName evidence="2">Zn-dependent membrane dipeptidase</fullName>
    </submittedName>
</protein>
<dbReference type="InterPro" id="IPR032466">
    <property type="entry name" value="Metal_Hydrolase"/>
</dbReference>
<dbReference type="OrthoDB" id="9804920at2"/>
<dbReference type="NCBIfam" id="TIGR04183">
    <property type="entry name" value="Por_Secre_tail"/>
    <property type="match status" value="1"/>
</dbReference>
<dbReference type="Gene3D" id="3.20.20.140">
    <property type="entry name" value="Metal-dependent hydrolases"/>
    <property type="match status" value="1"/>
</dbReference>
<dbReference type="InterPro" id="IPR008257">
    <property type="entry name" value="Pept_M19"/>
</dbReference>
<dbReference type="PANTHER" id="PTHR10443:SF12">
    <property type="entry name" value="DIPEPTIDASE"/>
    <property type="match status" value="1"/>
</dbReference>
<dbReference type="GO" id="GO:0006508">
    <property type="term" value="P:proteolysis"/>
    <property type="evidence" value="ECO:0007669"/>
    <property type="project" value="InterPro"/>
</dbReference>
<accession>I0AIA8</accession>
<dbReference type="Pfam" id="PF01244">
    <property type="entry name" value="Peptidase_M19"/>
    <property type="match status" value="1"/>
</dbReference>
<dbReference type="Pfam" id="PF18962">
    <property type="entry name" value="Por_Secre_tail"/>
    <property type="match status" value="1"/>
</dbReference>